<dbReference type="OrthoDB" id="5376140at2759"/>
<proteinExistence type="predicted"/>
<dbReference type="InterPro" id="IPR051219">
    <property type="entry name" value="Heterochromatin_chromo-domain"/>
</dbReference>
<dbReference type="InterPro" id="IPR023780">
    <property type="entry name" value="Chromo_domain"/>
</dbReference>
<sequence length="230" mass="26291">MKNCWEAGPNYLKMKRKIAELLHADPKDFELEEDNEEDTLEIESIVDFKVEEGKTLYKVHWKGYPSEKDTWEPGEHLKNSKDLLPDTRKENNLNPLDRTASNSPSTLSTIIAFAMVAELFLLFAPLPTKAIPEQNIDAKFLKEVINVSNIADCWMYIHKPLAARTSLPLFAFPLNAKALPTESGNKKAHYFDGLNKTWMEKILPKPNDRATSMLGSCFALMHQEKLIWQS</sequence>
<dbReference type="PANTHER" id="PTHR22812">
    <property type="entry name" value="CHROMOBOX PROTEIN"/>
    <property type="match status" value="1"/>
</dbReference>
<keyword evidence="5" id="KW-1185">Reference proteome</keyword>
<dbReference type="InterPro" id="IPR000953">
    <property type="entry name" value="Chromo/chromo_shadow_dom"/>
</dbReference>
<evidence type="ECO:0000256" key="2">
    <source>
        <dbReference type="ARBA" id="ARBA00023242"/>
    </source>
</evidence>
<evidence type="ECO:0000256" key="3">
    <source>
        <dbReference type="SAM" id="MobiDB-lite"/>
    </source>
</evidence>
<dbReference type="Proteomes" id="UP000515159">
    <property type="component" value="Chromosome 1"/>
</dbReference>
<comment type="subcellular location">
    <subcellularLocation>
        <location evidence="1">Nucleus</location>
    </subcellularLocation>
</comment>
<reference evidence="6 7" key="1">
    <citation type="submission" date="2025-04" db="UniProtKB">
        <authorList>
            <consortium name="RefSeq"/>
        </authorList>
    </citation>
    <scope>IDENTIFICATION</scope>
</reference>
<accession>A0A6P8Q1R9</accession>
<gene>
    <name evidence="6 7" type="primary">LOC117350759</name>
</gene>
<protein>
    <submittedName>
        <fullName evidence="6 7">Uncharacterized protein LOC117350759</fullName>
    </submittedName>
</protein>
<dbReference type="Pfam" id="PF00385">
    <property type="entry name" value="Chromo"/>
    <property type="match status" value="1"/>
</dbReference>
<dbReference type="AlphaFoldDB" id="A0A6P8Q1R9"/>
<organism evidence="5 6">
    <name type="scientific">Geotrypetes seraphini</name>
    <name type="common">Gaboon caecilian</name>
    <name type="synonym">Caecilia seraphini</name>
    <dbReference type="NCBI Taxonomy" id="260995"/>
    <lineage>
        <taxon>Eukaryota</taxon>
        <taxon>Metazoa</taxon>
        <taxon>Chordata</taxon>
        <taxon>Craniata</taxon>
        <taxon>Vertebrata</taxon>
        <taxon>Euteleostomi</taxon>
        <taxon>Amphibia</taxon>
        <taxon>Gymnophiona</taxon>
        <taxon>Geotrypetes</taxon>
    </lineage>
</organism>
<dbReference type="PROSITE" id="PS50013">
    <property type="entry name" value="CHROMO_2"/>
    <property type="match status" value="1"/>
</dbReference>
<evidence type="ECO:0000313" key="6">
    <source>
        <dbReference type="RefSeq" id="XP_033781216.1"/>
    </source>
</evidence>
<feature type="domain" description="Chromo" evidence="4">
    <location>
        <begin position="40"/>
        <end position="99"/>
    </location>
</feature>
<feature type="compositionally biased region" description="Basic and acidic residues" evidence="3">
    <location>
        <begin position="70"/>
        <end position="91"/>
    </location>
</feature>
<evidence type="ECO:0000256" key="1">
    <source>
        <dbReference type="ARBA" id="ARBA00004123"/>
    </source>
</evidence>
<dbReference type="SUPFAM" id="SSF54160">
    <property type="entry name" value="Chromo domain-like"/>
    <property type="match status" value="1"/>
</dbReference>
<dbReference type="GO" id="GO:0005634">
    <property type="term" value="C:nucleus"/>
    <property type="evidence" value="ECO:0007669"/>
    <property type="project" value="UniProtKB-SubCell"/>
</dbReference>
<keyword evidence="2" id="KW-0539">Nucleus</keyword>
<dbReference type="RefSeq" id="XP_033781216.1">
    <property type="nucleotide sequence ID" value="XM_033925325.1"/>
</dbReference>
<dbReference type="RefSeq" id="XP_033781226.1">
    <property type="nucleotide sequence ID" value="XM_033925335.1"/>
</dbReference>
<dbReference type="InterPro" id="IPR016197">
    <property type="entry name" value="Chromo-like_dom_sf"/>
</dbReference>
<feature type="region of interest" description="Disordered" evidence="3">
    <location>
        <begin position="70"/>
        <end position="102"/>
    </location>
</feature>
<dbReference type="Gene3D" id="2.40.50.40">
    <property type="match status" value="1"/>
</dbReference>
<dbReference type="SMART" id="SM00298">
    <property type="entry name" value="CHROMO"/>
    <property type="match status" value="1"/>
</dbReference>
<dbReference type="KEGG" id="gsh:117350759"/>
<evidence type="ECO:0000313" key="5">
    <source>
        <dbReference type="Proteomes" id="UP000515159"/>
    </source>
</evidence>
<evidence type="ECO:0000313" key="7">
    <source>
        <dbReference type="RefSeq" id="XP_033781226.1"/>
    </source>
</evidence>
<dbReference type="GeneID" id="117350759"/>
<name>A0A6P8Q1R9_GEOSA</name>
<evidence type="ECO:0000259" key="4">
    <source>
        <dbReference type="PROSITE" id="PS50013"/>
    </source>
</evidence>